<dbReference type="FunFam" id="3.40.50.12780:FF:000013">
    <property type="entry name" value="Long-chain-fatty-acid--AMP ligase FadD32"/>
    <property type="match status" value="1"/>
</dbReference>
<evidence type="ECO:0000259" key="9">
    <source>
        <dbReference type="PROSITE" id="PS52004"/>
    </source>
</evidence>
<dbReference type="Pfam" id="PF00501">
    <property type="entry name" value="AMP-binding"/>
    <property type="match status" value="1"/>
</dbReference>
<dbReference type="Pfam" id="PF00698">
    <property type="entry name" value="Acyl_transf_1"/>
    <property type="match status" value="1"/>
</dbReference>
<dbReference type="SUPFAM" id="SSF53901">
    <property type="entry name" value="Thiolase-like"/>
    <property type="match status" value="2"/>
</dbReference>
<comment type="caution">
    <text evidence="10">The sequence shown here is derived from an EMBL/GenBank/DDBJ whole genome shotgun (WGS) entry which is preliminary data.</text>
</comment>
<dbReference type="PROSITE" id="PS00012">
    <property type="entry name" value="PHOSPHOPANTETHEINE"/>
    <property type="match status" value="2"/>
</dbReference>
<dbReference type="EMBL" id="LXQD01000205">
    <property type="protein sequence ID" value="RCJ32489.1"/>
    <property type="molecule type" value="Genomic_DNA"/>
</dbReference>
<dbReference type="Gene3D" id="1.10.1200.10">
    <property type="entry name" value="ACP-like"/>
    <property type="match status" value="2"/>
</dbReference>
<feature type="region of interest" description="Disordered" evidence="7">
    <location>
        <begin position="2140"/>
        <end position="2160"/>
    </location>
</feature>
<dbReference type="SMART" id="SM00825">
    <property type="entry name" value="PKS_KS"/>
    <property type="match status" value="2"/>
</dbReference>
<feature type="compositionally biased region" description="Basic and acidic residues" evidence="7">
    <location>
        <begin position="2263"/>
        <end position="2273"/>
    </location>
</feature>
<dbReference type="InterPro" id="IPR013968">
    <property type="entry name" value="PKS_KR"/>
</dbReference>
<dbReference type="InterPro" id="IPR020841">
    <property type="entry name" value="PKS_Beta-ketoAc_synthase_dom"/>
</dbReference>
<evidence type="ECO:0000256" key="4">
    <source>
        <dbReference type="ARBA" id="ARBA00022679"/>
    </source>
</evidence>
<keyword evidence="11" id="KW-1185">Reference proteome</keyword>
<dbReference type="PANTHER" id="PTHR43775:SF37">
    <property type="entry name" value="SI:DKEY-61P9.11"/>
    <property type="match status" value="1"/>
</dbReference>
<name>A0A367R8P3_9NOSO</name>
<dbReference type="SMART" id="SM00823">
    <property type="entry name" value="PKS_PP"/>
    <property type="match status" value="2"/>
</dbReference>
<dbReference type="SUPFAM" id="SSF55048">
    <property type="entry name" value="Probable ACP-binding domain of malonyl-CoA ACP transacylase"/>
    <property type="match status" value="1"/>
</dbReference>
<dbReference type="Gene3D" id="3.40.366.10">
    <property type="entry name" value="Malonyl-Coenzyme A Acyl Carrier Protein, domain 2"/>
    <property type="match status" value="2"/>
</dbReference>
<organism evidence="10 11">
    <name type="scientific">Nostoc minutum NIES-26</name>
    <dbReference type="NCBI Taxonomy" id="1844469"/>
    <lineage>
        <taxon>Bacteria</taxon>
        <taxon>Bacillati</taxon>
        <taxon>Cyanobacteriota</taxon>
        <taxon>Cyanophyceae</taxon>
        <taxon>Nostocales</taxon>
        <taxon>Nostocaceae</taxon>
        <taxon>Nostoc</taxon>
    </lineage>
</organism>
<dbReference type="Gene3D" id="3.40.50.720">
    <property type="entry name" value="NAD(P)-binding Rossmann-like Domain"/>
    <property type="match status" value="1"/>
</dbReference>
<evidence type="ECO:0000256" key="1">
    <source>
        <dbReference type="ARBA" id="ARBA00006432"/>
    </source>
</evidence>
<dbReference type="InterPro" id="IPR025110">
    <property type="entry name" value="AMP-bd_C"/>
</dbReference>
<dbReference type="SUPFAM" id="SSF47336">
    <property type="entry name" value="ACP-like"/>
    <property type="match status" value="2"/>
</dbReference>
<dbReference type="InterPro" id="IPR050091">
    <property type="entry name" value="PKS_NRPS_Biosynth_Enz"/>
</dbReference>
<dbReference type="PROSITE" id="PS00455">
    <property type="entry name" value="AMP_BINDING"/>
    <property type="match status" value="1"/>
</dbReference>
<proteinExistence type="inferred from homology"/>
<dbReference type="Pfam" id="PF00550">
    <property type="entry name" value="PP-binding"/>
    <property type="match status" value="2"/>
</dbReference>
<dbReference type="InterPro" id="IPR049490">
    <property type="entry name" value="C883_1060-like_KR_N"/>
</dbReference>
<dbReference type="InterPro" id="IPR001227">
    <property type="entry name" value="Ac_transferase_dom_sf"/>
</dbReference>
<keyword evidence="6" id="KW-0443">Lipid metabolism</keyword>
<keyword evidence="5" id="KW-0276">Fatty acid metabolism</keyword>
<dbReference type="Pfam" id="PF16197">
    <property type="entry name" value="KAsynt_C_assoc"/>
    <property type="match status" value="1"/>
</dbReference>
<dbReference type="InterPro" id="IPR000873">
    <property type="entry name" value="AMP-dep_synth/lig_dom"/>
</dbReference>
<keyword evidence="3" id="KW-0597">Phosphoprotein</keyword>
<dbReference type="Pfam" id="PF08659">
    <property type="entry name" value="KR"/>
    <property type="match status" value="1"/>
</dbReference>
<dbReference type="CDD" id="cd05931">
    <property type="entry name" value="FAAL"/>
    <property type="match status" value="1"/>
</dbReference>
<sequence>MTISFQYLKFSSLVDLLSYRALHQPDRLAFSFLQDGEIETASLTYRELDRQVRAIASHLQSIGASGERALLLYPSGLEFITAFFGCLYAGVVAVPAYPPKQNQKLTRLQSIITDAQAKVALTNQSLFENIKGRFEQDTELAKIHLLATDSIAEELASDWRKPEVNSNTLAFLQYTSGSTGTPKGVMVSHGNLLHNLEYMKQAFNLTPDSVSVSWLPGFHDMGLIDGHLQPLYTGFRCILMPPASFVQRPIRWLQAISHYKATHCGSPNFGYDLCASSNLTPEQLESLDLSHWHNAYSGAEPVRKETMERFAAKFQACGFHSHFFYPCYGLAESTLMVSGGNIKDEPIYCQVEAEALEQNRIIPANADTKNVRYLVGCGHSWLDAKIVIANPETMTQCAPSEVGEIWVSGSSVAQGYWQRPEATTQTFQAYLQDGSGPFLRTGDFGFLQDSELFVTGRVKDMIIIRGRNHYPQDIESTVVKSHPALRIGFAAAFSVELDGEEQLVVTSEVERTAIRKLNVDEVVAAIRQAVSEEHELQVYAVVLLKPASIPKTSSGKIQRHACRTKFLEGTLDVVDMWHSASSQLPNAKAESSRPLKALNKQAETIQGWLVEKISQQLKIAPQTIDVQEPFARYGLDSLAAMMLSTELEDWLRLSLSPTLIYDYPSIAALAEHLAVVVENSQPEPGEQRIWGAGELGSGGEFSSLSPNPQSSDAIAIIGIGCRFPGAKDPEAFWQLLQNGTDAIVEVPSDRWDIQQVYDTQPATPGKMNTRWGGFLEDVDRFDAAFFGISPREAESIDPQQRLVLEVSWEALENAGVAPQQLKGSQTGVFIGISTNDYARLQFNHPTGTDAYFGTSSAFSITANRLSYLLDLRGPSWAVDTACSSSLVAVHQACQSLRQGESELAVAGGVNLILTPELTIAFSQAQMMAADGHCKTFDATANGYVRGEGCGVVILKRLSDAQRDGDNILGIIRGSAVNQDGRSNGLTAPNGPSQQAVVRQALEKAQVQPAQISYVEAHGTGTPLGDPIEVNSLKEVLTQGRTPSCSCWIGSVKTNIGHLEAASGIASLIKVVLALQHQEIPPHLHLQQLNPHIKLEGTGLAIPTERQTWAGERRFAGVSAFGFGGTNAHVILEESQKTNHIDALAASRRVGRKVHGEMRVSEGSCVSNEEEFERPKHLLTLSAKSEKALKELAQKYGQFLAVNSEVAVADVCFTSNTGRSHFDYRLAAIAESTAQLSEQLNAFANSQPTAALVSQPETNKPRKIAFLFTGQGSQYPGMGRQLYETQPVFRRTLERCDEILRAYLEQPLLSVIYPESNTNSVLNETAYTQPALFALEYALFELWKSWGIVPDIVIGHSVGEYAAACAAGVFSLEDGLKLIAIRAGLMQALPPNGMMAAVLTDEQRVVDAMSATGFANAPYGATVSIATVNSPNQIVISGTKEAVQEVLKQFESQKISAKALRVSHAFHSPLMNPMLESFEEIAASVKFNAPSIPLVSNLTGEILSNQDIPDANYWCRHIREAVRFSAGMETLHRQGYDLFLEIGPNSTLSNLGKQCLPKGVGTWLTSLTKEDNWQSLLNSLATLYTLGVDVDWSGFDRDFTRSKLALPTYPFQRQRFWIKTDGGNNTKLNTTTDELGKQSQNWTSQQYFYGWQWQPQQLVATGEISPGAVLIFKDAQMVAKNLEKLFDAEKYPVYFVTAAQKFQQKTEQHFTINPASPEDYEKLIQAFKQQGLTITAIIHLWNYNQAAISRLPVDSHDSVLQEGMYSVLYLGQALVKHYANSPINLLLLTQGAYVTSANETLQGLHQAMGATLAQTLTQEHNNIQAKVVDITPGSVSSETLATILFQELPAKPDKEGIVVIRQGQRFIRIFERMEIPAGKEFRPVLIPGDTWLITGGVSDVGTEIAKGMVSRAPINLVLTGRHPLPPKAEWHLHDGDNSTSKRIRIIQDLERLGATVLYHAVDATDAEGMQQLMETIRERFGQLHGVIHAAGVQDQTRFKLLQKTPETVAEVLAPKVEGTIILDNVTQDEPLKCFAVISSAAASKAEWGANLGDYAAANIFLDNYATYRAQRGAPGHSLAVNFSLWRDKGMAKIGGQALVILAKVKGLKLLEVDQAVNAFIEALSLDEPVVHIVDLLEKDRESRGAEKQRSRGEKLLQVSPPPPIPSAPLPLKIQPKTQNIRRLVLEILSKYLTIPQEQIQGYRSFQELGLDSLGAVEAIKQLSLTFKHQLSPTLFFEYQTPDELADYLEKQYGASAIAPPETPVNKHEEGRKQEASTPSASLIKKETPTNLMVQQSNFKAMDVKQEDIAIIGMACKIPGADNLEQYWQFLTEKRSFIKEVPSDRWLIEDYYEENGTAPHTTYCKRGGFIENPFDFDPMFFGISPREATAMDPQQRVFLEVAWQALQQAGYGGKYRTKDIAVIVGGDQNNYVEHFFNYQYGTVLKRRLHKTSWFKQLTPSEQKNLLDTVSDVLKPSELLPEATAGNELNQIAARVSHCLDLMGPSLEVGTACSSSLVAIHLACESIRAGDTCIAIAGGVNLNLSPTPFTFLSRVQAFSPTGECFPFDSRANGMVVGEGTGAVVLKSLRKALEDGDYIHAVLKGSAINNDGHSQGITAPKPEGQAEAIRKAYNKFGIDPETISYIETHGTGTMLGDPVEVEGITKAFRDFTDRKGFCGIGSVKSSIGHLMAGSGVISLIKVVLAMQNGKIPPTVGFEKPNPHIDFANTPLYVVGGEGKPWTSNGELLRAGVNGFGFGGTNCHLIVEQSPISQSAKSAQQTSSPHLLCLTGRNQKVLKEIVKQLHEHISKHPEQELSEICLTLSNSQRELSYKAALVVNNRQHLLDSLNAILSEQNQPNIQINRSNPQKATPTYLVLDSSCTLTPEEAKILSDRYPEFRKAYADCEFLWRRTISTWDLNSNAALSQKAHTFAVQYALCNLLMSLQLQPTALLTEGVGILVGACLTAMFSLKEAFILLAELEGKQINNSVEEPRLEAPLVTVWNSPLVTPLGTYKPSGKFTKTQMQSLVHVSGSLKTEHCRETCSEAGAYLYLGEANIRQQLNIADDTLWIHFEKNQPIANFLTAIARLYTAGVQFNSLGLFPKGLRRVPLPTYPFERKTYKAPIDYSEPELQQALELEGLLLIEHLAALSPEQRQSSYKALLEEFGFTAKTVENTNN</sequence>
<dbReference type="PANTHER" id="PTHR43775">
    <property type="entry name" value="FATTY ACID SYNTHASE"/>
    <property type="match status" value="1"/>
</dbReference>
<dbReference type="InterPro" id="IPR014043">
    <property type="entry name" value="Acyl_transferase_dom"/>
</dbReference>
<dbReference type="SUPFAM" id="SSF51735">
    <property type="entry name" value="NAD(P)-binding Rossmann-fold domains"/>
    <property type="match status" value="2"/>
</dbReference>
<dbReference type="InterPro" id="IPR042099">
    <property type="entry name" value="ANL_N_sf"/>
</dbReference>
<accession>A0A367R8P3</accession>
<dbReference type="Proteomes" id="UP000252107">
    <property type="component" value="Unassembled WGS sequence"/>
</dbReference>
<dbReference type="Gene3D" id="3.30.70.3290">
    <property type="match status" value="2"/>
</dbReference>
<evidence type="ECO:0000256" key="3">
    <source>
        <dbReference type="ARBA" id="ARBA00022553"/>
    </source>
</evidence>
<dbReference type="InterPro" id="IPR032821">
    <property type="entry name" value="PKS_assoc"/>
</dbReference>
<dbReference type="InterPro" id="IPR018201">
    <property type="entry name" value="Ketoacyl_synth_AS"/>
</dbReference>
<dbReference type="GO" id="GO:0005886">
    <property type="term" value="C:plasma membrane"/>
    <property type="evidence" value="ECO:0007669"/>
    <property type="project" value="TreeGrafter"/>
</dbReference>
<dbReference type="PROSITE" id="PS00606">
    <property type="entry name" value="KS3_1"/>
    <property type="match status" value="2"/>
</dbReference>
<dbReference type="CDD" id="cd00833">
    <property type="entry name" value="PKS"/>
    <property type="match status" value="2"/>
</dbReference>
<dbReference type="InterPro" id="IPR006162">
    <property type="entry name" value="Ppantetheine_attach_site"/>
</dbReference>
<dbReference type="InterPro" id="IPR057326">
    <property type="entry name" value="KR_dom"/>
</dbReference>
<evidence type="ECO:0000259" key="8">
    <source>
        <dbReference type="PROSITE" id="PS50075"/>
    </source>
</evidence>
<dbReference type="PROSITE" id="PS50075">
    <property type="entry name" value="CARRIER"/>
    <property type="match status" value="2"/>
</dbReference>
<dbReference type="SUPFAM" id="SSF52151">
    <property type="entry name" value="FabD/lysophospholipase-like"/>
    <property type="match status" value="1"/>
</dbReference>
<feature type="domain" description="Carrier" evidence="8">
    <location>
        <begin position="2177"/>
        <end position="2251"/>
    </location>
</feature>
<dbReference type="Pfam" id="PF23024">
    <property type="entry name" value="AMP-dom_DIP2-like"/>
    <property type="match status" value="1"/>
</dbReference>
<dbReference type="InterPro" id="IPR036736">
    <property type="entry name" value="ACP-like_sf"/>
</dbReference>
<feature type="region of interest" description="Disordered" evidence="7">
    <location>
        <begin position="2257"/>
        <end position="2285"/>
    </location>
</feature>
<feature type="domain" description="Carrier" evidence="8">
    <location>
        <begin position="600"/>
        <end position="677"/>
    </location>
</feature>
<dbReference type="InterPro" id="IPR009081">
    <property type="entry name" value="PP-bd_ACP"/>
</dbReference>
<feature type="domain" description="Ketosynthase family 3 (KS3)" evidence="9">
    <location>
        <begin position="2304"/>
        <end position="2764"/>
    </location>
</feature>
<dbReference type="InterPro" id="IPR016039">
    <property type="entry name" value="Thiolase-like"/>
</dbReference>
<keyword evidence="2" id="KW-0596">Phosphopantetheine</keyword>
<feature type="compositionally biased region" description="Basic and acidic residues" evidence="7">
    <location>
        <begin position="2140"/>
        <end position="2153"/>
    </location>
</feature>
<dbReference type="Pfam" id="PF21394">
    <property type="entry name" value="Beta-ketacyl_N"/>
    <property type="match status" value="1"/>
</dbReference>
<dbReference type="InterPro" id="IPR045851">
    <property type="entry name" value="AMP-bd_C_sf"/>
</dbReference>
<dbReference type="InterPro" id="IPR014030">
    <property type="entry name" value="Ketoacyl_synth_N"/>
</dbReference>
<evidence type="ECO:0000313" key="10">
    <source>
        <dbReference type="EMBL" id="RCJ32489.1"/>
    </source>
</evidence>
<dbReference type="GO" id="GO:0004315">
    <property type="term" value="F:3-oxoacyl-[acyl-carrier-protein] synthase activity"/>
    <property type="evidence" value="ECO:0007669"/>
    <property type="project" value="InterPro"/>
</dbReference>
<evidence type="ECO:0000313" key="11">
    <source>
        <dbReference type="Proteomes" id="UP000252107"/>
    </source>
</evidence>
<dbReference type="GO" id="GO:0006633">
    <property type="term" value="P:fatty acid biosynthetic process"/>
    <property type="evidence" value="ECO:0007669"/>
    <property type="project" value="InterPro"/>
</dbReference>
<dbReference type="SMART" id="SM00827">
    <property type="entry name" value="PKS_AT"/>
    <property type="match status" value="1"/>
</dbReference>
<dbReference type="SMART" id="SM00822">
    <property type="entry name" value="PKS_KR"/>
    <property type="match status" value="1"/>
</dbReference>
<gene>
    <name evidence="10" type="ORF">A6770_18950</name>
</gene>
<dbReference type="InterPro" id="IPR016035">
    <property type="entry name" value="Acyl_Trfase/lysoPLipase"/>
</dbReference>
<comment type="similarity">
    <text evidence="1">Belongs to the ATP-dependent AMP-binding enzyme family.</text>
</comment>
<protein>
    <submittedName>
        <fullName evidence="10">Short-chain dehydrogenase</fullName>
    </submittedName>
</protein>
<dbReference type="InterPro" id="IPR020806">
    <property type="entry name" value="PKS_PP-bd"/>
</dbReference>
<evidence type="ECO:0000256" key="2">
    <source>
        <dbReference type="ARBA" id="ARBA00022450"/>
    </source>
</evidence>
<dbReference type="GO" id="GO:0004312">
    <property type="term" value="F:fatty acid synthase activity"/>
    <property type="evidence" value="ECO:0007669"/>
    <property type="project" value="TreeGrafter"/>
</dbReference>
<keyword evidence="4" id="KW-0808">Transferase</keyword>
<dbReference type="SMART" id="SM01294">
    <property type="entry name" value="PKS_PP_betabranch"/>
    <property type="match status" value="2"/>
</dbReference>
<dbReference type="PROSITE" id="PS52004">
    <property type="entry name" value="KS3_2"/>
    <property type="match status" value="2"/>
</dbReference>
<evidence type="ECO:0000256" key="5">
    <source>
        <dbReference type="ARBA" id="ARBA00022832"/>
    </source>
</evidence>
<dbReference type="Gene3D" id="3.40.47.10">
    <property type="match status" value="2"/>
</dbReference>
<dbReference type="FunFam" id="3.40.47.10:FF:000019">
    <property type="entry name" value="Polyketide synthase type I"/>
    <property type="match status" value="1"/>
</dbReference>
<dbReference type="Gene3D" id="3.30.300.30">
    <property type="match status" value="1"/>
</dbReference>
<dbReference type="InterPro" id="IPR014031">
    <property type="entry name" value="Ketoacyl_synth_C"/>
</dbReference>
<feature type="domain" description="Ketosynthase family 3 (KS3)" evidence="9">
    <location>
        <begin position="711"/>
        <end position="1133"/>
    </location>
</feature>
<reference evidence="10" key="1">
    <citation type="submission" date="2016-04" db="EMBL/GenBank/DDBJ databases">
        <authorList>
            <person name="Tabuchi Yagui T.R."/>
        </authorList>
    </citation>
    <scope>NUCLEOTIDE SEQUENCE [LARGE SCALE GENOMIC DNA]</scope>
    <source>
        <strain evidence="10">NIES-26</strain>
    </source>
</reference>
<dbReference type="InterPro" id="IPR016036">
    <property type="entry name" value="Malonyl_transacylase_ACP-bd"/>
</dbReference>
<dbReference type="GO" id="GO:0005737">
    <property type="term" value="C:cytoplasm"/>
    <property type="evidence" value="ECO:0007669"/>
    <property type="project" value="TreeGrafter"/>
</dbReference>
<dbReference type="Pfam" id="PF00109">
    <property type="entry name" value="ketoacyl-synt"/>
    <property type="match status" value="2"/>
</dbReference>
<dbReference type="InterPro" id="IPR020845">
    <property type="entry name" value="AMP-binding_CS"/>
</dbReference>
<dbReference type="GO" id="GO:0031177">
    <property type="term" value="F:phosphopantetheine binding"/>
    <property type="evidence" value="ECO:0007669"/>
    <property type="project" value="InterPro"/>
</dbReference>
<evidence type="ECO:0000256" key="6">
    <source>
        <dbReference type="ARBA" id="ARBA00023098"/>
    </source>
</evidence>
<dbReference type="InterPro" id="IPR040097">
    <property type="entry name" value="FAAL/FAAC"/>
</dbReference>
<dbReference type="InterPro" id="IPR036291">
    <property type="entry name" value="NAD(P)-bd_dom_sf"/>
</dbReference>
<dbReference type="GO" id="GO:0071770">
    <property type="term" value="P:DIM/DIP cell wall layer assembly"/>
    <property type="evidence" value="ECO:0007669"/>
    <property type="project" value="TreeGrafter"/>
</dbReference>
<dbReference type="Pfam" id="PF22621">
    <property type="entry name" value="CurL-like_PKS_C"/>
    <property type="match status" value="1"/>
</dbReference>
<dbReference type="SUPFAM" id="SSF56801">
    <property type="entry name" value="Acetyl-CoA synthetase-like"/>
    <property type="match status" value="1"/>
</dbReference>
<dbReference type="Pfam" id="PF02801">
    <property type="entry name" value="Ketoacyl-synt_C"/>
    <property type="match status" value="2"/>
</dbReference>
<dbReference type="CDD" id="cd08953">
    <property type="entry name" value="KR_2_SDR_x"/>
    <property type="match status" value="1"/>
</dbReference>
<dbReference type="FunFam" id="3.40.366.10:FF:000002">
    <property type="entry name" value="Probable polyketide synthase 2"/>
    <property type="match status" value="1"/>
</dbReference>
<evidence type="ECO:0000256" key="7">
    <source>
        <dbReference type="SAM" id="MobiDB-lite"/>
    </source>
</evidence>
<dbReference type="Gene3D" id="3.40.50.12780">
    <property type="entry name" value="N-terminal domain of ligase-like"/>
    <property type="match status" value="1"/>
</dbReference>